<proteinExistence type="inferred from homology"/>
<evidence type="ECO:0000256" key="4">
    <source>
        <dbReference type="ARBA" id="ARBA00023002"/>
    </source>
</evidence>
<dbReference type="InterPro" id="IPR016446">
    <property type="entry name" value="Flavin_OxRdtase_Frp"/>
</dbReference>
<keyword evidence="5" id="KW-0521">NADP</keyword>
<evidence type="ECO:0000256" key="3">
    <source>
        <dbReference type="ARBA" id="ARBA00022643"/>
    </source>
</evidence>
<dbReference type="PIRSF" id="PIRSF005426">
    <property type="entry name" value="Frp"/>
    <property type="match status" value="1"/>
</dbReference>
<gene>
    <name evidence="7" type="ORF">H8J70_00010</name>
</gene>
<keyword evidence="8" id="KW-1185">Reference proteome</keyword>
<keyword evidence="3 5" id="KW-0288">FMN</keyword>
<dbReference type="PANTHER" id="PTHR43425:SF2">
    <property type="entry name" value="OXYGEN-INSENSITIVE NADPH NITROREDUCTASE"/>
    <property type="match status" value="1"/>
</dbReference>
<name>A0ABR6VG37_9FIRM</name>
<evidence type="ECO:0000313" key="7">
    <source>
        <dbReference type="EMBL" id="MBC3535650.1"/>
    </source>
</evidence>
<comment type="caution">
    <text evidence="7">The sequence shown here is derived from an EMBL/GenBank/DDBJ whole genome shotgun (WGS) entry which is preliminary data.</text>
</comment>
<dbReference type="EMBL" id="JACOGK010000001">
    <property type="protein sequence ID" value="MBC3535650.1"/>
    <property type="molecule type" value="Genomic_DNA"/>
</dbReference>
<dbReference type="CDD" id="cd02146">
    <property type="entry name" value="NfsA-like"/>
    <property type="match status" value="1"/>
</dbReference>
<comment type="similarity">
    <text evidence="1 5">Belongs to the flavin oxidoreductase frp family.</text>
</comment>
<evidence type="ECO:0000256" key="2">
    <source>
        <dbReference type="ARBA" id="ARBA00022630"/>
    </source>
</evidence>
<reference evidence="7 8" key="1">
    <citation type="submission" date="2020-08" db="EMBL/GenBank/DDBJ databases">
        <authorList>
            <person name="Liu C."/>
            <person name="Sun Q."/>
        </authorList>
    </citation>
    <scope>NUCLEOTIDE SEQUENCE [LARGE SCALE GENOMIC DNA]</scope>
    <source>
        <strain evidence="7 8">NSJ-59</strain>
    </source>
</reference>
<dbReference type="Gene3D" id="3.40.109.10">
    <property type="entry name" value="NADH Oxidase"/>
    <property type="match status" value="1"/>
</dbReference>
<evidence type="ECO:0000259" key="6">
    <source>
        <dbReference type="Pfam" id="PF00881"/>
    </source>
</evidence>
<dbReference type="SUPFAM" id="SSF55469">
    <property type="entry name" value="FMN-dependent nitroreductase-like"/>
    <property type="match status" value="1"/>
</dbReference>
<protein>
    <submittedName>
        <fullName evidence="7">NADPH-dependent oxidoreductase</fullName>
    </submittedName>
</protein>
<dbReference type="Proteomes" id="UP000606870">
    <property type="component" value="Unassembled WGS sequence"/>
</dbReference>
<dbReference type="PANTHER" id="PTHR43425">
    <property type="entry name" value="OXYGEN-INSENSITIVE NADPH NITROREDUCTASE"/>
    <property type="match status" value="1"/>
</dbReference>
<keyword evidence="4 5" id="KW-0560">Oxidoreductase</keyword>
<dbReference type="RefSeq" id="WP_186501713.1">
    <property type="nucleotide sequence ID" value="NZ_JACOGK010000001.1"/>
</dbReference>
<evidence type="ECO:0000256" key="5">
    <source>
        <dbReference type="PIRNR" id="PIRNR005426"/>
    </source>
</evidence>
<evidence type="ECO:0000313" key="8">
    <source>
        <dbReference type="Proteomes" id="UP000606870"/>
    </source>
</evidence>
<evidence type="ECO:0000256" key="1">
    <source>
        <dbReference type="ARBA" id="ARBA00008366"/>
    </source>
</evidence>
<feature type="domain" description="Nitroreductase" evidence="6">
    <location>
        <begin position="9"/>
        <end position="161"/>
    </location>
</feature>
<dbReference type="InterPro" id="IPR029479">
    <property type="entry name" value="Nitroreductase"/>
</dbReference>
<organism evidence="7 8">
    <name type="scientific">Megasphaera hominis</name>
    <dbReference type="NCBI Taxonomy" id="159836"/>
    <lineage>
        <taxon>Bacteria</taxon>
        <taxon>Bacillati</taxon>
        <taxon>Bacillota</taxon>
        <taxon>Negativicutes</taxon>
        <taxon>Veillonellales</taxon>
        <taxon>Veillonellaceae</taxon>
        <taxon>Megasphaera</taxon>
    </lineage>
</organism>
<sequence>MDPIDTLLNHRTIREFKQTPVPPQQLEKLLSVAKRTATSTGMQTFSIIHITSPELKEQISEVCKQKYVARMPELFIFIADAYRNYRIAQAQGLDNEAARDSDRFFQGWTDACLAAQNMVDAAEISGFGTVFLGSIWNDAPKMIELLHLPELTFPVVGVGLGIADQAPQLKPRMPKEANIFDNSYTVFDDYMALMKDYDAEMAQYYDLRDANRRVDCFTLQVVKKLQGVLPNRQHLIQQAEAQGFHFNPKT</sequence>
<accession>A0ABR6VG37</accession>
<dbReference type="Pfam" id="PF00881">
    <property type="entry name" value="Nitroreductase"/>
    <property type="match status" value="1"/>
</dbReference>
<dbReference type="InterPro" id="IPR000415">
    <property type="entry name" value="Nitroreductase-like"/>
</dbReference>
<keyword evidence="2 5" id="KW-0285">Flavoprotein</keyword>